<proteinExistence type="predicted"/>
<comment type="caution">
    <text evidence="2">The sequence shown here is derived from an EMBL/GenBank/DDBJ whole genome shotgun (WGS) entry which is preliminary data.</text>
</comment>
<sequence>MLARRGRTHLVVLVDVLSCTKRRVRDRAMTLSLPRRVDRSSGHGPPCRGGRVKVTVGLPAKEFGVGRSKLPLRLWLADQFFIVLSSLLTKVIDPVVGRAFRAEPEAKRNWSDRLGWTGQSGLGRICWAGPAQTKRWAEPMRKGTPEKTKMGGKEESSDRGQRFSPLSATATARRGAGDGGNYRLGYAVLGRGVTRLGSVGIEEIFEISARFPSFPARGCRA</sequence>
<name>A0A218WXY5_PUNGR</name>
<feature type="compositionally biased region" description="Basic and acidic residues" evidence="1">
    <location>
        <begin position="135"/>
        <end position="161"/>
    </location>
</feature>
<protein>
    <submittedName>
        <fullName evidence="2">Uncharacterized protein</fullName>
    </submittedName>
</protein>
<evidence type="ECO:0000256" key="1">
    <source>
        <dbReference type="SAM" id="MobiDB-lite"/>
    </source>
</evidence>
<organism evidence="2 3">
    <name type="scientific">Punica granatum</name>
    <name type="common">Pomegranate</name>
    <dbReference type="NCBI Taxonomy" id="22663"/>
    <lineage>
        <taxon>Eukaryota</taxon>
        <taxon>Viridiplantae</taxon>
        <taxon>Streptophyta</taxon>
        <taxon>Embryophyta</taxon>
        <taxon>Tracheophyta</taxon>
        <taxon>Spermatophyta</taxon>
        <taxon>Magnoliopsida</taxon>
        <taxon>eudicotyledons</taxon>
        <taxon>Gunneridae</taxon>
        <taxon>Pentapetalae</taxon>
        <taxon>rosids</taxon>
        <taxon>malvids</taxon>
        <taxon>Myrtales</taxon>
        <taxon>Lythraceae</taxon>
        <taxon>Punica</taxon>
    </lineage>
</organism>
<feature type="region of interest" description="Disordered" evidence="1">
    <location>
        <begin position="135"/>
        <end position="174"/>
    </location>
</feature>
<evidence type="ECO:0000313" key="2">
    <source>
        <dbReference type="EMBL" id="OWM77735.1"/>
    </source>
</evidence>
<accession>A0A218WXY5</accession>
<reference evidence="3" key="1">
    <citation type="journal article" date="2017" name="Plant J.">
        <title>The pomegranate (Punica granatum L.) genome and the genomics of punicalagin biosynthesis.</title>
        <authorList>
            <person name="Qin G."/>
            <person name="Xu C."/>
            <person name="Ming R."/>
            <person name="Tang H."/>
            <person name="Guyot R."/>
            <person name="Kramer E.M."/>
            <person name="Hu Y."/>
            <person name="Yi X."/>
            <person name="Qi Y."/>
            <person name="Xu X."/>
            <person name="Gao Z."/>
            <person name="Pan H."/>
            <person name="Jian J."/>
            <person name="Tian Y."/>
            <person name="Yue Z."/>
            <person name="Xu Y."/>
        </authorList>
    </citation>
    <scope>NUCLEOTIDE SEQUENCE [LARGE SCALE GENOMIC DNA]</scope>
    <source>
        <strain evidence="3">cv. Dabenzi</strain>
    </source>
</reference>
<dbReference type="EMBL" id="MTKT01002520">
    <property type="protein sequence ID" value="OWM77735.1"/>
    <property type="molecule type" value="Genomic_DNA"/>
</dbReference>
<dbReference type="Proteomes" id="UP000197138">
    <property type="component" value="Unassembled WGS sequence"/>
</dbReference>
<evidence type="ECO:0000313" key="3">
    <source>
        <dbReference type="Proteomes" id="UP000197138"/>
    </source>
</evidence>
<gene>
    <name evidence="2" type="ORF">CDL15_Pgr012437</name>
</gene>
<dbReference type="AlphaFoldDB" id="A0A218WXY5"/>